<reference evidence="2 3" key="1">
    <citation type="submission" date="2019-03" db="EMBL/GenBank/DDBJ databases">
        <title>First draft genome of Liparis tanakae, snailfish: a comprehensive survey of snailfish specific genes.</title>
        <authorList>
            <person name="Kim W."/>
            <person name="Song I."/>
            <person name="Jeong J.-H."/>
            <person name="Kim D."/>
            <person name="Kim S."/>
            <person name="Ryu S."/>
            <person name="Song J.Y."/>
            <person name="Lee S.K."/>
        </authorList>
    </citation>
    <scope>NUCLEOTIDE SEQUENCE [LARGE SCALE GENOMIC DNA]</scope>
    <source>
        <tissue evidence="2">Muscle</tissue>
    </source>
</reference>
<accession>A0A4Z2EI78</accession>
<dbReference type="AlphaFoldDB" id="A0A4Z2EI78"/>
<proteinExistence type="predicted"/>
<dbReference type="EMBL" id="SRLO01006860">
    <property type="protein sequence ID" value="TNN28475.1"/>
    <property type="molecule type" value="Genomic_DNA"/>
</dbReference>
<feature type="region of interest" description="Disordered" evidence="1">
    <location>
        <begin position="1"/>
        <end position="30"/>
    </location>
</feature>
<protein>
    <submittedName>
        <fullName evidence="2">Uncharacterized protein</fullName>
    </submittedName>
</protein>
<evidence type="ECO:0000313" key="2">
    <source>
        <dbReference type="EMBL" id="TNN28475.1"/>
    </source>
</evidence>
<gene>
    <name evidence="2" type="ORF">EYF80_061376</name>
</gene>
<evidence type="ECO:0000313" key="3">
    <source>
        <dbReference type="Proteomes" id="UP000314294"/>
    </source>
</evidence>
<name>A0A4Z2EI78_9TELE</name>
<comment type="caution">
    <text evidence="2">The sequence shown here is derived from an EMBL/GenBank/DDBJ whole genome shotgun (WGS) entry which is preliminary data.</text>
</comment>
<sequence length="30" mass="3205">MKAALALSSRRFPLPSSTSGTTRRRSRAAA</sequence>
<dbReference type="Proteomes" id="UP000314294">
    <property type="component" value="Unassembled WGS sequence"/>
</dbReference>
<keyword evidence="3" id="KW-1185">Reference proteome</keyword>
<evidence type="ECO:0000256" key="1">
    <source>
        <dbReference type="SAM" id="MobiDB-lite"/>
    </source>
</evidence>
<organism evidence="2 3">
    <name type="scientific">Liparis tanakae</name>
    <name type="common">Tanaka's snailfish</name>
    <dbReference type="NCBI Taxonomy" id="230148"/>
    <lineage>
        <taxon>Eukaryota</taxon>
        <taxon>Metazoa</taxon>
        <taxon>Chordata</taxon>
        <taxon>Craniata</taxon>
        <taxon>Vertebrata</taxon>
        <taxon>Euteleostomi</taxon>
        <taxon>Actinopterygii</taxon>
        <taxon>Neopterygii</taxon>
        <taxon>Teleostei</taxon>
        <taxon>Neoteleostei</taxon>
        <taxon>Acanthomorphata</taxon>
        <taxon>Eupercaria</taxon>
        <taxon>Perciformes</taxon>
        <taxon>Cottioidei</taxon>
        <taxon>Cottales</taxon>
        <taxon>Liparidae</taxon>
        <taxon>Liparis</taxon>
    </lineage>
</organism>